<dbReference type="OrthoDB" id="4310724at2759"/>
<dbReference type="GO" id="GO:0003723">
    <property type="term" value="F:RNA binding"/>
    <property type="evidence" value="ECO:0007669"/>
    <property type="project" value="UniProtKB-UniRule"/>
</dbReference>
<evidence type="ECO:0000256" key="4">
    <source>
        <dbReference type="ARBA" id="ARBA00022801"/>
    </source>
</evidence>
<dbReference type="InterPro" id="IPR014014">
    <property type="entry name" value="RNA_helicase_DEAD_Q_motif"/>
</dbReference>
<dbReference type="Pfam" id="PF00270">
    <property type="entry name" value="DEAD"/>
    <property type="match status" value="1"/>
</dbReference>
<dbReference type="RefSeq" id="XP_018698617.1">
    <property type="nucleotide sequence ID" value="XM_018832738.1"/>
</dbReference>
<dbReference type="CDD" id="cd18787">
    <property type="entry name" value="SF2_C_DEAD"/>
    <property type="match status" value="1"/>
</dbReference>
<evidence type="ECO:0000313" key="17">
    <source>
        <dbReference type="Proteomes" id="UP000078343"/>
    </source>
</evidence>
<evidence type="ECO:0000259" key="13">
    <source>
        <dbReference type="PROSITE" id="PS51192"/>
    </source>
</evidence>
<keyword evidence="7 11" id="KW-0694">RNA-binding</keyword>
<evidence type="ECO:0000256" key="3">
    <source>
        <dbReference type="ARBA" id="ARBA00022741"/>
    </source>
</evidence>
<reference evidence="16 17" key="1">
    <citation type="submission" date="2016-04" db="EMBL/GenBank/DDBJ databases">
        <title>Draft genome of Fonsecaea erecta CBS 125763.</title>
        <authorList>
            <person name="Weiss V.A."/>
            <person name="Vicente V.A."/>
            <person name="Raittz R.T."/>
            <person name="Moreno L.F."/>
            <person name="De Souza E.M."/>
            <person name="Pedrosa F.O."/>
            <person name="Steffens M.B."/>
            <person name="Faoro H."/>
            <person name="Tadra-Sfeir M.Z."/>
            <person name="Najafzadeh M.J."/>
            <person name="Felipe M.S."/>
            <person name="Teixeira M."/>
            <person name="Sun J."/>
            <person name="Xi L."/>
            <person name="Gomes R."/>
            <person name="De Azevedo C.M."/>
            <person name="Salgado C.G."/>
            <person name="Da Silva M.B."/>
            <person name="Nascimento M.F."/>
            <person name="Queiroz-Telles F."/>
            <person name="Attili D.S."/>
            <person name="Gorbushina A."/>
        </authorList>
    </citation>
    <scope>NUCLEOTIDE SEQUENCE [LARGE SCALE GENOMIC DNA]</scope>
    <source>
        <strain evidence="16 17">CBS 125763</strain>
    </source>
</reference>
<evidence type="ECO:0000256" key="8">
    <source>
        <dbReference type="ARBA" id="ARBA00047984"/>
    </source>
</evidence>
<dbReference type="PROSITE" id="PS51195">
    <property type="entry name" value="Q_MOTIF"/>
    <property type="match status" value="1"/>
</dbReference>
<dbReference type="AlphaFoldDB" id="A0A178ZZE9"/>
<comment type="subcellular location">
    <subcellularLocation>
        <location evidence="1">Nucleus</location>
        <location evidence="1">Nucleolus</location>
    </subcellularLocation>
</comment>
<feature type="domain" description="DEAD-box RNA helicase Q" evidence="15">
    <location>
        <begin position="177"/>
        <end position="205"/>
    </location>
</feature>
<dbReference type="SMART" id="SM00490">
    <property type="entry name" value="HELICc"/>
    <property type="match status" value="1"/>
</dbReference>
<dbReference type="SMART" id="SM00487">
    <property type="entry name" value="DEXDc"/>
    <property type="match status" value="1"/>
</dbReference>
<dbReference type="SUPFAM" id="SSF52540">
    <property type="entry name" value="P-loop containing nucleoside triphosphate hydrolases"/>
    <property type="match status" value="1"/>
</dbReference>
<dbReference type="GeneID" id="30005392"/>
<feature type="domain" description="Helicase ATP-binding" evidence="13">
    <location>
        <begin position="208"/>
        <end position="417"/>
    </location>
</feature>
<evidence type="ECO:0000256" key="10">
    <source>
        <dbReference type="RuleBase" id="RU000492"/>
    </source>
</evidence>
<dbReference type="Gene3D" id="3.40.50.300">
    <property type="entry name" value="P-loop containing nucleotide triphosphate hydrolases"/>
    <property type="match status" value="2"/>
</dbReference>
<dbReference type="InterPro" id="IPR001650">
    <property type="entry name" value="Helicase_C-like"/>
</dbReference>
<gene>
    <name evidence="16" type="ORF">AYL99_01222</name>
</gene>
<feature type="compositionally biased region" description="Acidic residues" evidence="12">
    <location>
        <begin position="102"/>
        <end position="116"/>
    </location>
</feature>
<sequence>MSKTAKRKGPSASQHVQHGSKRQKVSQSTKGQAYHGPAIRGDALKWKTVPLPTRLEDAEGFFGLEEIDDVDVVRDGTTHHVMFRPKSLAGVYDNPSSKQSDEEWQGFDDESAETEEVESKPIVRPDSSKDILQSSKKGKDTEKRKPTNKSRREDDVVPNMKFDVLLESLEDPKIDVSAWKGLDLSPTSLSQLSRLGFARPTPIQAASIPPIMQGHDVIGKAVTGSGKTLAFGIPIFEHWLSSENAVSNASAKSKESILALILAPTRELALQLNRHLNELCIGLEDHPKVVAVTGGLSIYKQHRQLEYADIVVATPGRLWEVMNDASNDHDVDGLVDRLKKIQFLVVDEADRLLSEGHFKEIENILDALDRKIVDEEEDQDTAQGSPNSTRQTLVFSATFHKGLHQKLTGKLKSASRMNSSNLLTNQQSMEYLLRKLSFREQKPTFVDVNPSSQMADALAESVVECPAMKKDLFLYTLLMQHPNKKTLVFTNSISAVKRVTALLQTLKQPAVGLHSTMPQKSRLRSLERFAAQSNVLVATDVAARGLDIKGIEVIIHYHVPRTADMYVHRSGRTARAEMSGQSILLCSPDEVAGVRRLIAEVHKDDGALETIQLEGRLMQSLEPHVSLAQKITEATQAKEKTATKEDWLRSAAEELGVDYDSEEFESQGQRGKRGRGGGRVKKEKGHAAISKDQLAQWRTELDVLLRKRINLGISERYLAGGRVDVEALLRGRMDGTFLEGR</sequence>
<dbReference type="EMBL" id="LVYI01000001">
    <property type="protein sequence ID" value="OAP65250.1"/>
    <property type="molecule type" value="Genomic_DNA"/>
</dbReference>
<dbReference type="PROSITE" id="PS00039">
    <property type="entry name" value="DEAD_ATP_HELICASE"/>
    <property type="match status" value="1"/>
</dbReference>
<feature type="domain" description="Helicase C-terminal" evidence="14">
    <location>
        <begin position="469"/>
        <end position="619"/>
    </location>
</feature>
<feature type="compositionally biased region" description="Basic and acidic residues" evidence="12">
    <location>
        <begin position="137"/>
        <end position="155"/>
    </location>
</feature>
<dbReference type="Pfam" id="PF00271">
    <property type="entry name" value="Helicase_C"/>
    <property type="match status" value="1"/>
</dbReference>
<evidence type="ECO:0000256" key="9">
    <source>
        <dbReference type="PROSITE-ProRule" id="PRU00552"/>
    </source>
</evidence>
<evidence type="ECO:0000256" key="11">
    <source>
        <dbReference type="RuleBase" id="RU365068"/>
    </source>
</evidence>
<feature type="region of interest" description="Disordered" evidence="12">
    <location>
        <begin position="659"/>
        <end position="687"/>
    </location>
</feature>
<dbReference type="GO" id="GO:0005730">
    <property type="term" value="C:nucleolus"/>
    <property type="evidence" value="ECO:0007669"/>
    <property type="project" value="UniProtKB-SubCell"/>
</dbReference>
<dbReference type="InterPro" id="IPR014001">
    <property type="entry name" value="Helicase_ATP-bd"/>
</dbReference>
<evidence type="ECO:0000256" key="6">
    <source>
        <dbReference type="ARBA" id="ARBA00022840"/>
    </source>
</evidence>
<comment type="similarity">
    <text evidence="10">Belongs to the DEAD box helicase family.</text>
</comment>
<evidence type="ECO:0000313" key="16">
    <source>
        <dbReference type="EMBL" id="OAP65250.1"/>
    </source>
</evidence>
<dbReference type="PANTHER" id="PTHR24031">
    <property type="entry name" value="RNA HELICASE"/>
    <property type="match status" value="1"/>
</dbReference>
<dbReference type="GO" id="GO:0016787">
    <property type="term" value="F:hydrolase activity"/>
    <property type="evidence" value="ECO:0007669"/>
    <property type="project" value="UniProtKB-KW"/>
</dbReference>
<keyword evidence="5 10" id="KW-0347">Helicase</keyword>
<dbReference type="STRING" id="1367422.A0A178ZZE9"/>
<evidence type="ECO:0000256" key="1">
    <source>
        <dbReference type="ARBA" id="ARBA00004604"/>
    </source>
</evidence>
<keyword evidence="17" id="KW-1185">Reference proteome</keyword>
<comment type="function">
    <text evidence="11">RNA helicase.</text>
</comment>
<organism evidence="16 17">
    <name type="scientific">Fonsecaea erecta</name>
    <dbReference type="NCBI Taxonomy" id="1367422"/>
    <lineage>
        <taxon>Eukaryota</taxon>
        <taxon>Fungi</taxon>
        <taxon>Dikarya</taxon>
        <taxon>Ascomycota</taxon>
        <taxon>Pezizomycotina</taxon>
        <taxon>Eurotiomycetes</taxon>
        <taxon>Chaetothyriomycetidae</taxon>
        <taxon>Chaetothyriales</taxon>
        <taxon>Herpotrichiellaceae</taxon>
        <taxon>Fonsecaea</taxon>
    </lineage>
</organism>
<dbReference type="InterPro" id="IPR027417">
    <property type="entry name" value="P-loop_NTPase"/>
</dbReference>
<evidence type="ECO:0000256" key="5">
    <source>
        <dbReference type="ARBA" id="ARBA00022806"/>
    </source>
</evidence>
<proteinExistence type="inferred from homology"/>
<keyword evidence="2" id="KW-0698">rRNA processing</keyword>
<accession>A0A178ZZE9</accession>
<keyword evidence="4 10" id="KW-0378">Hydrolase</keyword>
<dbReference type="PROSITE" id="PS51192">
    <property type="entry name" value="HELICASE_ATP_BIND_1"/>
    <property type="match status" value="1"/>
</dbReference>
<dbReference type="InterPro" id="IPR011545">
    <property type="entry name" value="DEAD/DEAH_box_helicase_dom"/>
</dbReference>
<feature type="short sequence motif" description="Q motif" evidence="9">
    <location>
        <begin position="177"/>
        <end position="205"/>
    </location>
</feature>
<evidence type="ECO:0000259" key="14">
    <source>
        <dbReference type="PROSITE" id="PS51194"/>
    </source>
</evidence>
<dbReference type="Proteomes" id="UP000078343">
    <property type="component" value="Unassembled WGS sequence"/>
</dbReference>
<evidence type="ECO:0000256" key="12">
    <source>
        <dbReference type="SAM" id="MobiDB-lite"/>
    </source>
</evidence>
<dbReference type="InterPro" id="IPR000629">
    <property type="entry name" value="RNA-helicase_DEAD-box_CS"/>
</dbReference>
<dbReference type="EC" id="3.6.4.13" evidence="11"/>
<feature type="compositionally biased region" description="Basic and acidic residues" evidence="12">
    <location>
        <begin position="117"/>
        <end position="129"/>
    </location>
</feature>
<dbReference type="PROSITE" id="PS51194">
    <property type="entry name" value="HELICASE_CTER"/>
    <property type="match status" value="1"/>
</dbReference>
<feature type="region of interest" description="Disordered" evidence="12">
    <location>
        <begin position="1"/>
        <end position="45"/>
    </location>
</feature>
<keyword evidence="3 10" id="KW-0547">Nucleotide-binding</keyword>
<feature type="compositionally biased region" description="Basic residues" evidence="12">
    <location>
        <begin position="670"/>
        <end position="684"/>
    </location>
</feature>
<comment type="caution">
    <text evidence="16">The sequence shown here is derived from an EMBL/GenBank/DDBJ whole genome shotgun (WGS) entry which is preliminary data.</text>
</comment>
<dbReference type="GO" id="GO:0006364">
    <property type="term" value="P:rRNA processing"/>
    <property type="evidence" value="ECO:0007669"/>
    <property type="project" value="UniProtKB-KW"/>
</dbReference>
<dbReference type="GO" id="GO:0005524">
    <property type="term" value="F:ATP binding"/>
    <property type="evidence" value="ECO:0007669"/>
    <property type="project" value="UniProtKB-UniRule"/>
</dbReference>
<comment type="catalytic activity">
    <reaction evidence="8 11">
        <text>ATP + H2O = ADP + phosphate + H(+)</text>
        <dbReference type="Rhea" id="RHEA:13065"/>
        <dbReference type="ChEBI" id="CHEBI:15377"/>
        <dbReference type="ChEBI" id="CHEBI:15378"/>
        <dbReference type="ChEBI" id="CHEBI:30616"/>
        <dbReference type="ChEBI" id="CHEBI:43474"/>
        <dbReference type="ChEBI" id="CHEBI:456216"/>
        <dbReference type="EC" id="3.6.4.13"/>
    </reaction>
</comment>
<evidence type="ECO:0000256" key="7">
    <source>
        <dbReference type="ARBA" id="ARBA00022884"/>
    </source>
</evidence>
<comment type="domain">
    <text evidence="11">The Q motif is unique to and characteristic of the DEAD box family of RNA helicases and controls ATP binding and hydrolysis.</text>
</comment>
<evidence type="ECO:0000259" key="15">
    <source>
        <dbReference type="PROSITE" id="PS51195"/>
    </source>
</evidence>
<feature type="region of interest" description="Disordered" evidence="12">
    <location>
        <begin position="89"/>
        <end position="156"/>
    </location>
</feature>
<name>A0A178ZZE9_9EURO</name>
<evidence type="ECO:0000256" key="2">
    <source>
        <dbReference type="ARBA" id="ARBA00022552"/>
    </source>
</evidence>
<keyword evidence="6 10" id="KW-0067">ATP-binding</keyword>
<dbReference type="GO" id="GO:0003724">
    <property type="term" value="F:RNA helicase activity"/>
    <property type="evidence" value="ECO:0007669"/>
    <property type="project" value="UniProtKB-EC"/>
</dbReference>
<protein>
    <recommendedName>
        <fullName evidence="11">ATP-dependent RNA helicase</fullName>
        <ecNumber evidence="11">3.6.4.13</ecNumber>
    </recommendedName>
</protein>